<evidence type="ECO:0000256" key="1">
    <source>
        <dbReference type="SAM" id="Phobius"/>
    </source>
</evidence>
<keyword evidence="3" id="KW-1185">Reference proteome</keyword>
<keyword evidence="1" id="KW-1133">Transmembrane helix</keyword>
<name>A0ABZ2NL27_9BACI</name>
<gene>
    <name evidence="2" type="ORF">WCV65_08685</name>
</gene>
<accession>A0ABZ2NL27</accession>
<keyword evidence="1" id="KW-0812">Transmembrane</keyword>
<sequence length="53" mass="5679">MGSGNLLFMILVAGLAIVLAAIFVMMGVVIVKSVKNAKKKSAEEQTNDQDDRL</sequence>
<organism evidence="2 3">
    <name type="scientific">Metabacillus sediminis</name>
    <dbReference type="NCBI Taxonomy" id="3117746"/>
    <lineage>
        <taxon>Bacteria</taxon>
        <taxon>Bacillati</taxon>
        <taxon>Bacillota</taxon>
        <taxon>Bacilli</taxon>
        <taxon>Bacillales</taxon>
        <taxon>Bacillaceae</taxon>
        <taxon>Metabacillus</taxon>
    </lineage>
</organism>
<keyword evidence="1" id="KW-0472">Membrane</keyword>
<evidence type="ECO:0008006" key="4">
    <source>
        <dbReference type="Google" id="ProtNLM"/>
    </source>
</evidence>
<dbReference type="RefSeq" id="WP_156505998.1">
    <property type="nucleotide sequence ID" value="NZ_CP147407.1"/>
</dbReference>
<proteinExistence type="predicted"/>
<reference evidence="2 3" key="1">
    <citation type="submission" date="2024-02" db="EMBL/GenBank/DDBJ databases">
        <title>Seven novel Bacillus-like species.</title>
        <authorList>
            <person name="Liu G."/>
        </authorList>
    </citation>
    <scope>NUCLEOTIDE SEQUENCE [LARGE SCALE GENOMIC DNA]</scope>
    <source>
        <strain evidence="2 3">FJAT-52054</strain>
    </source>
</reference>
<protein>
    <recommendedName>
        <fullName evidence="4">YtzI protein</fullName>
    </recommendedName>
</protein>
<dbReference type="Proteomes" id="UP001377337">
    <property type="component" value="Chromosome"/>
</dbReference>
<evidence type="ECO:0000313" key="2">
    <source>
        <dbReference type="EMBL" id="WXB98533.1"/>
    </source>
</evidence>
<feature type="transmembrane region" description="Helical" evidence="1">
    <location>
        <begin position="6"/>
        <end position="31"/>
    </location>
</feature>
<evidence type="ECO:0000313" key="3">
    <source>
        <dbReference type="Proteomes" id="UP001377337"/>
    </source>
</evidence>
<dbReference type="EMBL" id="CP147407">
    <property type="protein sequence ID" value="WXB98533.1"/>
    <property type="molecule type" value="Genomic_DNA"/>
</dbReference>